<dbReference type="HAMAP" id="MF_00302">
    <property type="entry name" value="ClpS"/>
    <property type="match status" value="1"/>
</dbReference>
<dbReference type="PANTHER" id="PTHR33473">
    <property type="entry name" value="ATP-DEPENDENT CLP PROTEASE ADAPTER PROTEIN CLPS1, CHLOROPLASTIC"/>
    <property type="match status" value="1"/>
</dbReference>
<dbReference type="AlphaFoldDB" id="A0A7W0C802"/>
<keyword evidence="4" id="KW-0645">Protease</keyword>
<accession>A0A7W0C802</accession>
<organism evidence="4 5">
    <name type="scientific">Desulfosalsimonas propionicica</name>
    <dbReference type="NCBI Taxonomy" id="332175"/>
    <lineage>
        <taxon>Bacteria</taxon>
        <taxon>Pseudomonadati</taxon>
        <taxon>Thermodesulfobacteriota</taxon>
        <taxon>Desulfobacteria</taxon>
        <taxon>Desulfobacterales</taxon>
        <taxon>Desulfosalsimonadaceae</taxon>
        <taxon>Desulfosalsimonas</taxon>
    </lineage>
</organism>
<protein>
    <recommendedName>
        <fullName evidence="1">ATP-dependent Clp protease adapter protein ClpS</fullName>
    </recommendedName>
</protein>
<keyword evidence="5" id="KW-1185">Reference proteome</keyword>
<dbReference type="RefSeq" id="WP_181550496.1">
    <property type="nucleotide sequence ID" value="NZ_JACDUS010000002.1"/>
</dbReference>
<comment type="similarity">
    <text evidence="1">Belongs to the ClpS family.</text>
</comment>
<dbReference type="PANTHER" id="PTHR33473:SF19">
    <property type="entry name" value="ATP-DEPENDENT CLP PROTEASE ADAPTER PROTEIN CLPS"/>
    <property type="match status" value="1"/>
</dbReference>
<dbReference type="InterPro" id="IPR003769">
    <property type="entry name" value="ClpS_core"/>
</dbReference>
<comment type="caution">
    <text evidence="4">The sequence shown here is derived from an EMBL/GenBank/DDBJ whole genome shotgun (WGS) entry which is preliminary data.</text>
</comment>
<name>A0A7W0C802_9BACT</name>
<dbReference type="NCBIfam" id="NF000672">
    <property type="entry name" value="PRK00033.1-5"/>
    <property type="match status" value="1"/>
</dbReference>
<dbReference type="InterPro" id="IPR022935">
    <property type="entry name" value="ClpS"/>
</dbReference>
<gene>
    <name evidence="1" type="primary">clpS</name>
    <name evidence="4" type="ORF">HNR65_001161</name>
</gene>
<dbReference type="InterPro" id="IPR014719">
    <property type="entry name" value="Ribosomal_bL12_C/ClpS-like"/>
</dbReference>
<feature type="domain" description="Adaptor protein ClpS core" evidence="3">
    <location>
        <begin position="21"/>
        <end position="99"/>
    </location>
</feature>
<dbReference type="GO" id="GO:0030163">
    <property type="term" value="P:protein catabolic process"/>
    <property type="evidence" value="ECO:0007669"/>
    <property type="project" value="InterPro"/>
</dbReference>
<dbReference type="EMBL" id="JACDUS010000002">
    <property type="protein sequence ID" value="MBA2880843.1"/>
    <property type="molecule type" value="Genomic_DNA"/>
</dbReference>
<comment type="function">
    <text evidence="1">Involved in the modulation of the specificity of the ClpAP-mediated ATP-dependent protein degradation.</text>
</comment>
<feature type="compositionally biased region" description="Basic and acidic residues" evidence="2">
    <location>
        <begin position="1"/>
        <end position="13"/>
    </location>
</feature>
<proteinExistence type="inferred from homology"/>
<dbReference type="FunFam" id="3.30.1390.10:FF:000002">
    <property type="entry name" value="ATP-dependent Clp protease adapter protein ClpS"/>
    <property type="match status" value="1"/>
</dbReference>
<evidence type="ECO:0000259" key="3">
    <source>
        <dbReference type="Pfam" id="PF02617"/>
    </source>
</evidence>
<comment type="subunit">
    <text evidence="1">Binds to the N-terminal domain of the chaperone ClpA.</text>
</comment>
<dbReference type="Pfam" id="PF02617">
    <property type="entry name" value="ClpS"/>
    <property type="match status" value="1"/>
</dbReference>
<evidence type="ECO:0000256" key="2">
    <source>
        <dbReference type="SAM" id="MobiDB-lite"/>
    </source>
</evidence>
<feature type="region of interest" description="Disordered" evidence="2">
    <location>
        <begin position="1"/>
        <end position="20"/>
    </location>
</feature>
<dbReference type="GO" id="GO:0008233">
    <property type="term" value="F:peptidase activity"/>
    <property type="evidence" value="ECO:0007669"/>
    <property type="project" value="UniProtKB-KW"/>
</dbReference>
<evidence type="ECO:0000256" key="1">
    <source>
        <dbReference type="HAMAP-Rule" id="MF_00302"/>
    </source>
</evidence>
<evidence type="ECO:0000313" key="5">
    <source>
        <dbReference type="Proteomes" id="UP000525298"/>
    </source>
</evidence>
<dbReference type="Gene3D" id="3.30.1390.10">
    <property type="match status" value="1"/>
</dbReference>
<dbReference type="Proteomes" id="UP000525298">
    <property type="component" value="Unassembled WGS sequence"/>
</dbReference>
<dbReference type="SUPFAM" id="SSF54736">
    <property type="entry name" value="ClpS-like"/>
    <property type="match status" value="1"/>
</dbReference>
<evidence type="ECO:0000313" key="4">
    <source>
        <dbReference type="EMBL" id="MBA2880843.1"/>
    </source>
</evidence>
<sequence length="104" mass="12041">MQENRPGTEEKVISKTRKSLQEPPMYRVLLHNDDYTTMDFVVELLMNVFQKSFEEATRIMLRIHRSGAGVCGVYTYEVAETKIETVHQLATERGFPLKSSMEKV</sequence>
<reference evidence="4 5" key="1">
    <citation type="submission" date="2020-07" db="EMBL/GenBank/DDBJ databases">
        <title>Genomic Encyclopedia of Type Strains, Phase IV (KMG-IV): sequencing the most valuable type-strain genomes for metagenomic binning, comparative biology and taxonomic classification.</title>
        <authorList>
            <person name="Goeker M."/>
        </authorList>
    </citation>
    <scope>NUCLEOTIDE SEQUENCE [LARGE SCALE GENOMIC DNA]</scope>
    <source>
        <strain evidence="4 5">DSM 17721</strain>
    </source>
</reference>
<dbReference type="GO" id="GO:0006508">
    <property type="term" value="P:proteolysis"/>
    <property type="evidence" value="ECO:0007669"/>
    <property type="project" value="UniProtKB-UniRule"/>
</dbReference>
<keyword evidence="4" id="KW-0378">Hydrolase</keyword>